<evidence type="ECO:0000256" key="1">
    <source>
        <dbReference type="SAM" id="Phobius"/>
    </source>
</evidence>
<evidence type="ECO:0000313" key="2">
    <source>
        <dbReference type="EMBL" id="TWA66384.1"/>
    </source>
</evidence>
<dbReference type="AlphaFoldDB" id="A0A560B184"/>
<evidence type="ECO:0000313" key="3">
    <source>
        <dbReference type="Proteomes" id="UP000316083"/>
    </source>
</evidence>
<gene>
    <name evidence="2" type="ORF">FBZ82_10849</name>
</gene>
<keyword evidence="1" id="KW-1133">Transmembrane helix</keyword>
<keyword evidence="1" id="KW-0472">Membrane</keyword>
<dbReference type="Proteomes" id="UP000316083">
    <property type="component" value="Unassembled WGS sequence"/>
</dbReference>
<reference evidence="2 3" key="1">
    <citation type="submission" date="2019-06" db="EMBL/GenBank/DDBJ databases">
        <title>Genomic Encyclopedia of Type Strains, Phase IV (KMG-V): Genome sequencing to study the core and pangenomes of soil and plant-associated prokaryotes.</title>
        <authorList>
            <person name="Whitman W."/>
        </authorList>
    </citation>
    <scope>NUCLEOTIDE SEQUENCE [LARGE SCALE GENOMIC DNA]</scope>
    <source>
        <strain evidence="2 3">BR 11796</strain>
    </source>
</reference>
<feature type="transmembrane region" description="Helical" evidence="1">
    <location>
        <begin position="21"/>
        <end position="39"/>
    </location>
</feature>
<proteinExistence type="predicted"/>
<dbReference type="EMBL" id="VITF01000008">
    <property type="protein sequence ID" value="TWA66384.1"/>
    <property type="molecule type" value="Genomic_DNA"/>
</dbReference>
<protein>
    <submittedName>
        <fullName evidence="2">Uncharacterized protein</fullName>
    </submittedName>
</protein>
<sequence length="41" mass="4514">MKSFLSSLQRDWASWSPVERFVAVGFVTAAPIASLAFLLTL</sequence>
<dbReference type="RefSeq" id="WP_257792944.1">
    <property type="nucleotide sequence ID" value="NZ_VITF01000008.1"/>
</dbReference>
<comment type="caution">
    <text evidence="2">The sequence shown here is derived from an EMBL/GenBank/DDBJ whole genome shotgun (WGS) entry which is preliminary data.</text>
</comment>
<organism evidence="2 3">
    <name type="scientific">Azospirillum brasilense</name>
    <dbReference type="NCBI Taxonomy" id="192"/>
    <lineage>
        <taxon>Bacteria</taxon>
        <taxon>Pseudomonadati</taxon>
        <taxon>Pseudomonadota</taxon>
        <taxon>Alphaproteobacteria</taxon>
        <taxon>Rhodospirillales</taxon>
        <taxon>Azospirillaceae</taxon>
        <taxon>Azospirillum</taxon>
    </lineage>
</organism>
<keyword evidence="1" id="KW-0812">Transmembrane</keyword>
<name>A0A560B184_AZOBR</name>
<accession>A0A560B184</accession>